<proteinExistence type="predicted"/>
<evidence type="ECO:0000256" key="1">
    <source>
        <dbReference type="SAM" id="MobiDB-lite"/>
    </source>
</evidence>
<gene>
    <name evidence="3" type="ORF">VNO78_14777</name>
</gene>
<dbReference type="InterPro" id="IPR025486">
    <property type="entry name" value="DUF4378"/>
</dbReference>
<dbReference type="Pfam" id="PF14309">
    <property type="entry name" value="DUF4378"/>
    <property type="match status" value="1"/>
</dbReference>
<sequence length="738" mass="84098">MESKQQTPSVILKLMGLDKVSTQHPIRDKQKVLSENYLQKVSSIGVRKKRSSHQQHYSFGMNTNNEKDESEDVLKVVKALRRGEHHNPSKGNGKETPSSCKNSHLPEGMLQEIVYPKSMKVYPEMREKKKISHHMHSGKQSSRLFSKVSEEISMESGNIANRVLDTGSSLFFRWNVSFSNDMMKPTSNVSVKEKQIQCSSPFFSSDGSYVGTEARSKTSEQSFVTEKLQEPGQCSQDCTHNQLPMISERGNGSRNLIHRSVCSNDKIKRNIRCKVGFNFSFARKEPKPLCAASKCRTMNQDILFQRYWGLRRNASANCSSWKSKNHNFDQKEHLEDVNISPGNEKSAFFSSYFNGNDTEDNCIAHPSEKRCYGNDLSDKITMPPQLSSSSSTPFLIDEQIMQEGCLMNEVKSTMYEDSNMFKQNVVSPDCTFEYLVSDAMIEVVSMTRYPTKHQSESAAFILSQEIDSFNCTSHASEQQDISDFQENSVHSLCSDADSDSLGSFEEAHEPSPVSVLDPLFGEDIGFSSKCDNHVYEYSEEDDEEYSLNVSSDEDCENESVVDSEEKKAIAGLFRAEESRDFSYVVEVLTEAGICNRNLFTDFCTWHSAESPISPSVFLILEKKFGEQQLWKRSERKLLFDRINLGLLQILQPYLYIPIWEKSMSRRLNAEPSQNVIEEEMWSLLVAQEKKASKELADNMLGREIRWIEIVDDVEDIVREIVKLLTEELANEIISLESF</sequence>
<name>A0AAN9SF75_PSOTE</name>
<dbReference type="PANTHER" id="PTHR46836">
    <property type="entry name" value="AFADIN"/>
    <property type="match status" value="1"/>
</dbReference>
<accession>A0AAN9SF75</accession>
<dbReference type="EMBL" id="JAYMYS010000004">
    <property type="protein sequence ID" value="KAK7394255.1"/>
    <property type="molecule type" value="Genomic_DNA"/>
</dbReference>
<organism evidence="3 4">
    <name type="scientific">Psophocarpus tetragonolobus</name>
    <name type="common">Winged bean</name>
    <name type="synonym">Dolichos tetragonolobus</name>
    <dbReference type="NCBI Taxonomy" id="3891"/>
    <lineage>
        <taxon>Eukaryota</taxon>
        <taxon>Viridiplantae</taxon>
        <taxon>Streptophyta</taxon>
        <taxon>Embryophyta</taxon>
        <taxon>Tracheophyta</taxon>
        <taxon>Spermatophyta</taxon>
        <taxon>Magnoliopsida</taxon>
        <taxon>eudicotyledons</taxon>
        <taxon>Gunneridae</taxon>
        <taxon>Pentapetalae</taxon>
        <taxon>rosids</taxon>
        <taxon>fabids</taxon>
        <taxon>Fabales</taxon>
        <taxon>Fabaceae</taxon>
        <taxon>Papilionoideae</taxon>
        <taxon>50 kb inversion clade</taxon>
        <taxon>NPAAA clade</taxon>
        <taxon>indigoferoid/millettioid clade</taxon>
        <taxon>Phaseoleae</taxon>
        <taxon>Psophocarpus</taxon>
    </lineage>
</organism>
<protein>
    <recommendedName>
        <fullName evidence="2">DUF4378 domain-containing protein</fullName>
    </recommendedName>
</protein>
<keyword evidence="4" id="KW-1185">Reference proteome</keyword>
<feature type="domain" description="DUF4378" evidence="2">
    <location>
        <begin position="580"/>
        <end position="731"/>
    </location>
</feature>
<dbReference type="AlphaFoldDB" id="A0AAN9SF75"/>
<dbReference type="PANTHER" id="PTHR46836:SF7">
    <property type="entry name" value="PHOSPHATIDYLINOSITOL N-ACETYGLUCOSAMINLYTRANSFERASE SUBUNIT P-LIKE PROTEIN"/>
    <property type="match status" value="1"/>
</dbReference>
<evidence type="ECO:0000259" key="2">
    <source>
        <dbReference type="Pfam" id="PF14309"/>
    </source>
</evidence>
<dbReference type="Proteomes" id="UP001386955">
    <property type="component" value="Unassembled WGS sequence"/>
</dbReference>
<evidence type="ECO:0000313" key="3">
    <source>
        <dbReference type="EMBL" id="KAK7394255.1"/>
    </source>
</evidence>
<comment type="caution">
    <text evidence="3">The sequence shown here is derived from an EMBL/GenBank/DDBJ whole genome shotgun (WGS) entry which is preliminary data.</text>
</comment>
<feature type="region of interest" description="Disordered" evidence="1">
    <location>
        <begin position="82"/>
        <end position="104"/>
    </location>
</feature>
<reference evidence="3 4" key="1">
    <citation type="submission" date="2024-01" db="EMBL/GenBank/DDBJ databases">
        <title>The genomes of 5 underutilized Papilionoideae crops provide insights into root nodulation and disease resistanc.</title>
        <authorList>
            <person name="Jiang F."/>
        </authorList>
    </citation>
    <scope>NUCLEOTIDE SEQUENCE [LARGE SCALE GENOMIC DNA]</scope>
    <source>
        <strain evidence="3">DUOXIRENSHENG_FW03</strain>
        <tissue evidence="3">Leaves</tissue>
    </source>
</reference>
<evidence type="ECO:0000313" key="4">
    <source>
        <dbReference type="Proteomes" id="UP001386955"/>
    </source>
</evidence>